<dbReference type="CDD" id="cd22971">
    <property type="entry name" value="DD_RIIAD1"/>
    <property type="match status" value="1"/>
</dbReference>
<evidence type="ECO:0000313" key="1">
    <source>
        <dbReference type="EMBL" id="KAK6644509.1"/>
    </source>
</evidence>
<name>A0AAN8SEE0_POLSC</name>
<proteinExistence type="predicted"/>
<evidence type="ECO:0000313" key="2">
    <source>
        <dbReference type="Proteomes" id="UP001372834"/>
    </source>
</evidence>
<dbReference type="EMBL" id="JAWJWE010000001">
    <property type="protein sequence ID" value="KAK6644509.1"/>
    <property type="molecule type" value="Genomic_DNA"/>
</dbReference>
<dbReference type="AlphaFoldDB" id="A0AAN8SEE0"/>
<comment type="caution">
    <text evidence="1">The sequence shown here is derived from an EMBL/GenBank/DDBJ whole genome shotgun (WGS) entry which is preliminary data.</text>
</comment>
<reference evidence="1 2" key="1">
    <citation type="submission" date="2023-10" db="EMBL/GenBank/DDBJ databases">
        <title>Genomes of two closely related lineages of the louse Polyplax serrata with different host specificities.</title>
        <authorList>
            <person name="Martinu J."/>
            <person name="Tarabai H."/>
            <person name="Stefka J."/>
            <person name="Hypsa V."/>
        </authorList>
    </citation>
    <scope>NUCLEOTIDE SEQUENCE [LARGE SCALE GENOMIC DNA]</scope>
    <source>
        <strain evidence="1">HR10_N</strain>
    </source>
</reference>
<gene>
    <name evidence="1" type="ORF">RUM43_000776</name>
</gene>
<organism evidence="1 2">
    <name type="scientific">Polyplax serrata</name>
    <name type="common">Common mouse louse</name>
    <dbReference type="NCBI Taxonomy" id="468196"/>
    <lineage>
        <taxon>Eukaryota</taxon>
        <taxon>Metazoa</taxon>
        <taxon>Ecdysozoa</taxon>
        <taxon>Arthropoda</taxon>
        <taxon>Hexapoda</taxon>
        <taxon>Insecta</taxon>
        <taxon>Pterygota</taxon>
        <taxon>Neoptera</taxon>
        <taxon>Paraneoptera</taxon>
        <taxon>Psocodea</taxon>
        <taxon>Troctomorpha</taxon>
        <taxon>Phthiraptera</taxon>
        <taxon>Anoplura</taxon>
        <taxon>Polyplacidae</taxon>
        <taxon>Polyplax</taxon>
    </lineage>
</organism>
<dbReference type="Proteomes" id="UP001372834">
    <property type="component" value="Unassembled WGS sequence"/>
</dbReference>
<accession>A0AAN8SEE0</accession>
<protein>
    <submittedName>
        <fullName evidence="1">Uncharacterized protein</fullName>
    </submittedName>
</protein>
<sequence>MTDNSVNLSIPVKFEIRSAPRGMTDYDPKALSSEQQTELNLHKLIIRKENILYIRDHPEVAAIISLVLRQNIVHKPRNIVQFTAKLFSRPEKEIRNDVNAILNEKDVEYDYVPFCEYEAWDY</sequence>
<dbReference type="InterPro" id="IPR059162">
    <property type="entry name" value="RIIAD1"/>
</dbReference>